<dbReference type="PRINTS" id="PR00097">
    <property type="entry name" value="ANTSNTHASEII"/>
</dbReference>
<dbReference type="AlphaFoldDB" id="A0A2X4PY34"/>
<dbReference type="PANTHER" id="PTHR43418:SF4">
    <property type="entry name" value="MULTIFUNCTIONAL TRYPTOPHAN BIOSYNTHESIS PROTEIN"/>
    <property type="match status" value="1"/>
</dbReference>
<evidence type="ECO:0000313" key="6">
    <source>
        <dbReference type="Proteomes" id="UP000249300"/>
    </source>
</evidence>
<dbReference type="RefSeq" id="WP_023939293.1">
    <property type="nucleotide sequence ID" value="NZ_JQJC01000010.1"/>
</dbReference>
<dbReference type="InterPro" id="IPR029062">
    <property type="entry name" value="Class_I_gatase-like"/>
</dbReference>
<dbReference type="EC" id="4.1.3.27" evidence="4"/>
<evidence type="ECO:0000256" key="1">
    <source>
        <dbReference type="ARBA" id="ARBA00022962"/>
    </source>
</evidence>
<dbReference type="CDD" id="cd01743">
    <property type="entry name" value="GATase1_Anthranilate_Synthase"/>
    <property type="match status" value="1"/>
</dbReference>
<dbReference type="GO" id="GO:0046820">
    <property type="term" value="F:4-amino-4-deoxychorismate synthase activity"/>
    <property type="evidence" value="ECO:0007669"/>
    <property type="project" value="TreeGrafter"/>
</dbReference>
<protein>
    <submittedName>
        <fullName evidence="4">Anthranilate synthase component II</fullName>
        <ecNumber evidence="4">4.1.3.27</ecNumber>
    </submittedName>
</protein>
<dbReference type="Proteomes" id="UP000030136">
    <property type="component" value="Unassembled WGS sequence"/>
</dbReference>
<dbReference type="Gene3D" id="3.40.50.880">
    <property type="match status" value="1"/>
</dbReference>
<dbReference type="GO" id="GO:0005829">
    <property type="term" value="C:cytosol"/>
    <property type="evidence" value="ECO:0007669"/>
    <property type="project" value="TreeGrafter"/>
</dbReference>
<sequence length="196" mass="22065">MREVLFIDNHDSFVYNIVELWRRYVEHSLRVCSIDEAERQDLSAVAGVLLSPGPGLPSELPSLMRLIDRCVRSPEPVPLLGICLGHQAIAEYCGGRLLHLSLPSHGMASSLDILCHRAALQGVPEGSVVGRYHSWVVDHEHLPNCLEPLAMSSEDGSLMALRHRDLPMWGLQFHPESIITHRGERYLKNWADTLMY</sequence>
<dbReference type="InterPro" id="IPR050472">
    <property type="entry name" value="Anth_synth/Amidotransfase"/>
</dbReference>
<dbReference type="PRINTS" id="PR00096">
    <property type="entry name" value="GATASE"/>
</dbReference>
<evidence type="ECO:0000259" key="2">
    <source>
        <dbReference type="Pfam" id="PF00117"/>
    </source>
</evidence>
<evidence type="ECO:0000313" key="4">
    <source>
        <dbReference type="EMBL" id="SQH72797.1"/>
    </source>
</evidence>
<dbReference type="InterPro" id="IPR017926">
    <property type="entry name" value="GATASE"/>
</dbReference>
<evidence type="ECO:0000313" key="5">
    <source>
        <dbReference type="Proteomes" id="UP000030136"/>
    </source>
</evidence>
<dbReference type="PROSITE" id="PS51273">
    <property type="entry name" value="GATASE_TYPE_1"/>
    <property type="match status" value="1"/>
</dbReference>
<name>A0A2X4PY34_9PORP</name>
<dbReference type="SUPFAM" id="SSF52317">
    <property type="entry name" value="Class I glutamine amidotransferase-like"/>
    <property type="match status" value="1"/>
</dbReference>
<reference evidence="3 5" key="1">
    <citation type="submission" date="2014-08" db="EMBL/GenBank/DDBJ databases">
        <title>Porphyromonas crevioricanis strain:COT-253_OH1447 Genome sequencing.</title>
        <authorList>
            <person name="Wallis C."/>
            <person name="Deusch O."/>
            <person name="O'Flynn C."/>
            <person name="Davis I."/>
            <person name="Jospin G."/>
            <person name="Darling A.E."/>
            <person name="Coil D.A."/>
            <person name="Alexiev A."/>
            <person name="Horsfall A."/>
            <person name="Kirkwood N."/>
            <person name="Harris S."/>
            <person name="Eisen J.A."/>
        </authorList>
    </citation>
    <scope>NUCLEOTIDE SEQUENCE [LARGE SCALE GENOMIC DNA]</scope>
    <source>
        <strain evidence="5">COT-253 OH1447</strain>
        <strain evidence="3">COT-253_OH1447</strain>
    </source>
</reference>
<accession>A0A2X4PY34</accession>
<dbReference type="KEGG" id="pcre:NCTC12858_00626"/>
<reference evidence="4 6" key="2">
    <citation type="submission" date="2018-06" db="EMBL/GenBank/DDBJ databases">
        <authorList>
            <consortium name="Pathogen Informatics"/>
            <person name="Doyle S."/>
        </authorList>
    </citation>
    <scope>NUCLEOTIDE SEQUENCE [LARGE SCALE GENOMIC DNA]</scope>
    <source>
        <strain evidence="4 6">NCTC12858</strain>
    </source>
</reference>
<dbReference type="NCBIfam" id="TIGR00566">
    <property type="entry name" value="trpG_papA"/>
    <property type="match status" value="1"/>
</dbReference>
<evidence type="ECO:0000313" key="3">
    <source>
        <dbReference type="EMBL" id="KGN95308.1"/>
    </source>
</evidence>
<keyword evidence="4" id="KW-0456">Lyase</keyword>
<dbReference type="GO" id="GO:0004049">
    <property type="term" value="F:anthranilate synthase activity"/>
    <property type="evidence" value="ECO:0007669"/>
    <property type="project" value="UniProtKB-EC"/>
</dbReference>
<proteinExistence type="predicted"/>
<dbReference type="Pfam" id="PF00117">
    <property type="entry name" value="GATase"/>
    <property type="match status" value="1"/>
</dbReference>
<dbReference type="GO" id="GO:0046654">
    <property type="term" value="P:tetrahydrofolate biosynthetic process"/>
    <property type="evidence" value="ECO:0007669"/>
    <property type="project" value="TreeGrafter"/>
</dbReference>
<dbReference type="InterPro" id="IPR006221">
    <property type="entry name" value="TrpG/PapA_dom"/>
</dbReference>
<keyword evidence="1" id="KW-0315">Glutamine amidotransferase</keyword>
<keyword evidence="6" id="KW-1185">Reference proteome</keyword>
<dbReference type="GO" id="GO:0000162">
    <property type="term" value="P:L-tryptophan biosynthetic process"/>
    <property type="evidence" value="ECO:0007669"/>
    <property type="project" value="TreeGrafter"/>
</dbReference>
<gene>
    <name evidence="4" type="primary">trpG</name>
    <name evidence="3" type="ORF">HQ38_03135</name>
    <name evidence="4" type="ORF">NCTC12858_00626</name>
</gene>
<organism evidence="4 6">
    <name type="scientific">Porphyromonas crevioricanis</name>
    <dbReference type="NCBI Taxonomy" id="393921"/>
    <lineage>
        <taxon>Bacteria</taxon>
        <taxon>Pseudomonadati</taxon>
        <taxon>Bacteroidota</taxon>
        <taxon>Bacteroidia</taxon>
        <taxon>Bacteroidales</taxon>
        <taxon>Porphyromonadaceae</taxon>
        <taxon>Porphyromonas</taxon>
    </lineage>
</organism>
<dbReference type="PRINTS" id="PR00099">
    <property type="entry name" value="CPSGATASE"/>
</dbReference>
<dbReference type="Proteomes" id="UP000249300">
    <property type="component" value="Chromosome 1"/>
</dbReference>
<dbReference type="EMBL" id="LS483447">
    <property type="protein sequence ID" value="SQH72797.1"/>
    <property type="molecule type" value="Genomic_DNA"/>
</dbReference>
<dbReference type="PANTHER" id="PTHR43418">
    <property type="entry name" value="MULTIFUNCTIONAL TRYPTOPHAN BIOSYNTHESIS PROTEIN-RELATED"/>
    <property type="match status" value="1"/>
</dbReference>
<feature type="domain" description="Glutamine amidotransferase" evidence="2">
    <location>
        <begin position="6"/>
        <end position="190"/>
    </location>
</feature>
<dbReference type="EMBL" id="JQJC01000010">
    <property type="protein sequence ID" value="KGN95308.1"/>
    <property type="molecule type" value="Genomic_DNA"/>
</dbReference>